<dbReference type="AlphaFoldDB" id="A0A1W2BTQ7"/>
<proteinExistence type="inferred from homology"/>
<evidence type="ECO:0000259" key="4">
    <source>
        <dbReference type="Pfam" id="PF00535"/>
    </source>
</evidence>
<feature type="domain" description="Glycosyltransferase 2-like" evidence="4">
    <location>
        <begin position="21"/>
        <end position="186"/>
    </location>
</feature>
<name>A0A1W2BTQ7_9HYPH</name>
<organism evidence="5 6">
    <name type="scientific">Fulvimarina manganoxydans</name>
    <dbReference type="NCBI Taxonomy" id="937218"/>
    <lineage>
        <taxon>Bacteria</taxon>
        <taxon>Pseudomonadati</taxon>
        <taxon>Pseudomonadota</taxon>
        <taxon>Alphaproteobacteria</taxon>
        <taxon>Hyphomicrobiales</taxon>
        <taxon>Aurantimonadaceae</taxon>
        <taxon>Fulvimarina</taxon>
    </lineage>
</organism>
<reference evidence="5 6" key="1">
    <citation type="submission" date="2017-04" db="EMBL/GenBank/DDBJ databases">
        <authorList>
            <person name="Afonso C.L."/>
            <person name="Miller P.J."/>
            <person name="Scott M.A."/>
            <person name="Spackman E."/>
            <person name="Goraichik I."/>
            <person name="Dimitrov K.M."/>
            <person name="Suarez D.L."/>
            <person name="Swayne D.E."/>
        </authorList>
    </citation>
    <scope>NUCLEOTIDE SEQUENCE [LARGE SCALE GENOMIC DNA]</scope>
    <source>
        <strain evidence="5 6">CGMCC 1.10972</strain>
    </source>
</reference>
<comment type="similarity">
    <text evidence="1">Belongs to the glycosyltransferase 2 family.</text>
</comment>
<dbReference type="PANTHER" id="PTHR43179">
    <property type="entry name" value="RHAMNOSYLTRANSFERASE WBBL"/>
    <property type="match status" value="1"/>
</dbReference>
<evidence type="ECO:0000256" key="3">
    <source>
        <dbReference type="ARBA" id="ARBA00022679"/>
    </source>
</evidence>
<evidence type="ECO:0000256" key="1">
    <source>
        <dbReference type="ARBA" id="ARBA00006739"/>
    </source>
</evidence>
<keyword evidence="3 5" id="KW-0808">Transferase</keyword>
<keyword evidence="2" id="KW-0328">Glycosyltransferase</keyword>
<evidence type="ECO:0000313" key="5">
    <source>
        <dbReference type="EMBL" id="SMC76271.1"/>
    </source>
</evidence>
<dbReference type="SUPFAM" id="SSF53448">
    <property type="entry name" value="Nucleotide-diphospho-sugar transferases"/>
    <property type="match status" value="1"/>
</dbReference>
<dbReference type="Proteomes" id="UP000192656">
    <property type="component" value="Unassembled WGS sequence"/>
</dbReference>
<dbReference type="PANTHER" id="PTHR43179:SF12">
    <property type="entry name" value="GALACTOFURANOSYLTRANSFERASE GLFT2"/>
    <property type="match status" value="1"/>
</dbReference>
<protein>
    <submittedName>
        <fullName evidence="5">Glycosyltransferase, GT2 family</fullName>
    </submittedName>
</protein>
<dbReference type="Gene3D" id="3.90.550.10">
    <property type="entry name" value="Spore Coat Polysaccharide Biosynthesis Protein SpsA, Chain A"/>
    <property type="match status" value="1"/>
</dbReference>
<accession>A0A1W2BTQ7</accession>
<sequence length="324" mass="36320">MTPRVTVEHLFGALDTVEAVVTLPTFRRPDHLIRTLDSLAAQTTTRPFAIVVMENDDERLEGRDAARAWFEHTDRTGIVVVAHERGNCSAYNAGWETALRHCPAMTHLLVIDDDELAIPEWIERMVGTAEKLNVDFVGGPQKPVFEGENGARFARHPVFVPHYAETGRVPLLFSSGNVVMRRQVLETMGAPFLDTAFNFIGGGDSDFYSRAKERGFTFGWCSEAPVMETTPARRTETSWIVARSLRNGAISAIIERRRGKGRSAWVKRQLKSAALLAVSPFRALRLGWNTGSAFIGIYHMQIAVGRFMAEFGQVNEQYRRPEQN</sequence>
<dbReference type="InterPro" id="IPR029044">
    <property type="entry name" value="Nucleotide-diphossugar_trans"/>
</dbReference>
<evidence type="ECO:0000313" key="6">
    <source>
        <dbReference type="Proteomes" id="UP000192656"/>
    </source>
</evidence>
<dbReference type="InterPro" id="IPR001173">
    <property type="entry name" value="Glyco_trans_2-like"/>
</dbReference>
<dbReference type="OrthoDB" id="6116224at2"/>
<dbReference type="STRING" id="937218.SAMN06297251_107136"/>
<dbReference type="RefSeq" id="WP_084409950.1">
    <property type="nucleotide sequence ID" value="NZ_FWXR01000007.1"/>
</dbReference>
<gene>
    <name evidence="5" type="ORF">SAMN06297251_107136</name>
</gene>
<dbReference type="EMBL" id="FWXR01000007">
    <property type="protein sequence ID" value="SMC76271.1"/>
    <property type="molecule type" value="Genomic_DNA"/>
</dbReference>
<dbReference type="Pfam" id="PF00535">
    <property type="entry name" value="Glycos_transf_2"/>
    <property type="match status" value="1"/>
</dbReference>
<evidence type="ECO:0000256" key="2">
    <source>
        <dbReference type="ARBA" id="ARBA00022676"/>
    </source>
</evidence>
<dbReference type="GO" id="GO:0016757">
    <property type="term" value="F:glycosyltransferase activity"/>
    <property type="evidence" value="ECO:0007669"/>
    <property type="project" value="UniProtKB-KW"/>
</dbReference>
<keyword evidence="6" id="KW-1185">Reference proteome</keyword>
<dbReference type="CDD" id="cd00761">
    <property type="entry name" value="Glyco_tranf_GTA_type"/>
    <property type="match status" value="1"/>
</dbReference>